<evidence type="ECO:0000256" key="4">
    <source>
        <dbReference type="PIRSR" id="PIRSR015582-1"/>
    </source>
</evidence>
<dbReference type="GO" id="GO:0000287">
    <property type="term" value="F:magnesium ion binding"/>
    <property type="evidence" value="ECO:0007669"/>
    <property type="project" value="TreeGrafter"/>
</dbReference>
<dbReference type="RefSeq" id="WP_238468710.1">
    <property type="nucleotide sequence ID" value="NZ_JAKLJA010000070.1"/>
</dbReference>
<proteinExistence type="predicted"/>
<name>A0A9X1UNH8_9BURK</name>
<evidence type="ECO:0000256" key="2">
    <source>
        <dbReference type="ARBA" id="ARBA00022723"/>
    </source>
</evidence>
<keyword evidence="7" id="KW-0456">Lyase</keyword>
<sequence>MSTHEMAEETKVTIVVINKDEEARVSQSPSLENAARTAFSPQSYLFVPGSRPERFERALSSGADAVIVDLEDAVEPEAKDAARAAIANWVSRRHPVLVRINARGTPWFEQDAKLGALEGVAGIVLPKAECAEDVTSAIALARRRVPVYPLIESAQGMWNAMAIAKAPFVKRLMFGTLDFIAEMGMPDDGEPLNHYRSQLALISRVAGIDAPVDGVTPDIHDLARIERDALNGKRLGFGAKLCIHPKQIEPVHRCYRPSEQELAWAARVAEAASKAGAGAITVDGKMVDRPVMLRAQQIIALAAAIQQQAEKTEVPAA</sequence>
<evidence type="ECO:0000313" key="8">
    <source>
        <dbReference type="Proteomes" id="UP001139308"/>
    </source>
</evidence>
<organism evidence="7 8">
    <name type="scientific">Paraburkholderia tagetis</name>
    <dbReference type="NCBI Taxonomy" id="2913261"/>
    <lineage>
        <taxon>Bacteria</taxon>
        <taxon>Pseudomonadati</taxon>
        <taxon>Pseudomonadota</taxon>
        <taxon>Betaproteobacteria</taxon>
        <taxon>Burkholderiales</taxon>
        <taxon>Burkholderiaceae</taxon>
        <taxon>Paraburkholderia</taxon>
    </lineage>
</organism>
<dbReference type="InterPro" id="IPR011206">
    <property type="entry name" value="Citrate_lyase_beta/mcl1/mcl2"/>
</dbReference>
<dbReference type="Proteomes" id="UP001139308">
    <property type="component" value="Unassembled WGS sequence"/>
</dbReference>
<accession>A0A9X1UNH8</accession>
<dbReference type="PANTHER" id="PTHR32308">
    <property type="entry name" value="LYASE BETA SUBUNIT, PUTATIVE (AFU_ORTHOLOGUE AFUA_4G13030)-RELATED"/>
    <property type="match status" value="1"/>
</dbReference>
<dbReference type="InterPro" id="IPR040442">
    <property type="entry name" value="Pyrv_kinase-like_dom_sf"/>
</dbReference>
<dbReference type="InterPro" id="IPR015813">
    <property type="entry name" value="Pyrv/PenolPyrv_kinase-like_dom"/>
</dbReference>
<feature type="binding site" evidence="4">
    <location>
        <position position="99"/>
    </location>
    <ligand>
        <name>substrate</name>
    </ligand>
</feature>
<dbReference type="Pfam" id="PF03328">
    <property type="entry name" value="HpcH_HpaI"/>
    <property type="match status" value="1"/>
</dbReference>
<protein>
    <submittedName>
        <fullName evidence="7">CoA ester lyase</fullName>
    </submittedName>
</protein>
<feature type="domain" description="HpcH/HpaI aldolase/citrate lyase" evidence="6">
    <location>
        <begin position="42"/>
        <end position="245"/>
    </location>
</feature>
<dbReference type="PANTHER" id="PTHR32308:SF10">
    <property type="entry name" value="CITRATE LYASE SUBUNIT BETA"/>
    <property type="match status" value="1"/>
</dbReference>
<comment type="cofactor">
    <cofactor evidence="1">
        <name>Mg(2+)</name>
        <dbReference type="ChEBI" id="CHEBI:18420"/>
    </cofactor>
</comment>
<dbReference type="InterPro" id="IPR005000">
    <property type="entry name" value="Aldolase/citrate-lyase_domain"/>
</dbReference>
<dbReference type="PIRSF" id="PIRSF015582">
    <property type="entry name" value="Cit_lyase_B"/>
    <property type="match status" value="1"/>
</dbReference>
<dbReference type="AlphaFoldDB" id="A0A9X1UNH8"/>
<evidence type="ECO:0000259" key="6">
    <source>
        <dbReference type="Pfam" id="PF03328"/>
    </source>
</evidence>
<feature type="binding site" evidence="5">
    <location>
        <position position="178"/>
    </location>
    <ligand>
        <name>Mg(2+)</name>
        <dbReference type="ChEBI" id="CHEBI:18420"/>
    </ligand>
</feature>
<dbReference type="EMBL" id="JAKLJA010000070">
    <property type="protein sequence ID" value="MCG5078732.1"/>
    <property type="molecule type" value="Genomic_DNA"/>
</dbReference>
<comment type="caution">
    <text evidence="7">The sequence shown here is derived from an EMBL/GenBank/DDBJ whole genome shotgun (WGS) entry which is preliminary data.</text>
</comment>
<gene>
    <name evidence="7" type="ORF">L5014_36310</name>
</gene>
<feature type="binding site" evidence="5">
    <location>
        <position position="152"/>
    </location>
    <ligand>
        <name>Mg(2+)</name>
        <dbReference type="ChEBI" id="CHEBI:18420"/>
    </ligand>
</feature>
<dbReference type="Gene3D" id="3.20.20.60">
    <property type="entry name" value="Phosphoenolpyruvate-binding domains"/>
    <property type="match status" value="1"/>
</dbReference>
<evidence type="ECO:0000256" key="1">
    <source>
        <dbReference type="ARBA" id="ARBA00001946"/>
    </source>
</evidence>
<dbReference type="SUPFAM" id="SSF51621">
    <property type="entry name" value="Phosphoenolpyruvate/pyruvate domain"/>
    <property type="match status" value="1"/>
</dbReference>
<dbReference type="GO" id="GO:0016829">
    <property type="term" value="F:lyase activity"/>
    <property type="evidence" value="ECO:0007669"/>
    <property type="project" value="UniProtKB-KW"/>
</dbReference>
<keyword evidence="3 5" id="KW-0460">Magnesium</keyword>
<evidence type="ECO:0000256" key="3">
    <source>
        <dbReference type="ARBA" id="ARBA00022842"/>
    </source>
</evidence>
<reference evidence="7" key="1">
    <citation type="submission" date="2022-01" db="EMBL/GenBank/DDBJ databases">
        <title>Genome sequence and assembly of Parabukholderia sp. RG36.</title>
        <authorList>
            <person name="Chhetri G."/>
        </authorList>
    </citation>
    <scope>NUCLEOTIDE SEQUENCE</scope>
    <source>
        <strain evidence="7">RG36</strain>
    </source>
</reference>
<keyword evidence="8" id="KW-1185">Reference proteome</keyword>
<feature type="binding site" evidence="4">
    <location>
        <position position="152"/>
    </location>
    <ligand>
        <name>substrate</name>
    </ligand>
</feature>
<keyword evidence="2 5" id="KW-0479">Metal-binding</keyword>
<dbReference type="GO" id="GO:0006107">
    <property type="term" value="P:oxaloacetate metabolic process"/>
    <property type="evidence" value="ECO:0007669"/>
    <property type="project" value="TreeGrafter"/>
</dbReference>
<evidence type="ECO:0000256" key="5">
    <source>
        <dbReference type="PIRSR" id="PIRSR015582-2"/>
    </source>
</evidence>
<evidence type="ECO:0000313" key="7">
    <source>
        <dbReference type="EMBL" id="MCG5078732.1"/>
    </source>
</evidence>